<gene>
    <name evidence="2" type="ORF">RMSM_04261</name>
</gene>
<feature type="region of interest" description="Disordered" evidence="1">
    <location>
        <begin position="1"/>
        <end position="23"/>
    </location>
</feature>
<protein>
    <submittedName>
        <fullName evidence="2">Uncharacterized protein</fullName>
    </submittedName>
</protein>
<organism evidence="2 3">
    <name type="scientific">Rhodopirellula maiorica SM1</name>
    <dbReference type="NCBI Taxonomy" id="1265738"/>
    <lineage>
        <taxon>Bacteria</taxon>
        <taxon>Pseudomonadati</taxon>
        <taxon>Planctomycetota</taxon>
        <taxon>Planctomycetia</taxon>
        <taxon>Pirellulales</taxon>
        <taxon>Pirellulaceae</taxon>
        <taxon>Novipirellula</taxon>
    </lineage>
</organism>
<sequence>MRDARRLLRRVKPLRSKSAREGRLTALSKPTAVAAVGSGPAK</sequence>
<comment type="caution">
    <text evidence="2">The sequence shown here is derived from an EMBL/GenBank/DDBJ whole genome shotgun (WGS) entry which is preliminary data.</text>
</comment>
<dbReference type="Proteomes" id="UP000011991">
    <property type="component" value="Unassembled WGS sequence"/>
</dbReference>
<feature type="compositionally biased region" description="Basic residues" evidence="1">
    <location>
        <begin position="7"/>
        <end position="17"/>
    </location>
</feature>
<evidence type="ECO:0000313" key="3">
    <source>
        <dbReference type="Proteomes" id="UP000011991"/>
    </source>
</evidence>
<dbReference type="EMBL" id="ANOG01000611">
    <property type="protein sequence ID" value="EMI18813.1"/>
    <property type="molecule type" value="Genomic_DNA"/>
</dbReference>
<evidence type="ECO:0000256" key="1">
    <source>
        <dbReference type="SAM" id="MobiDB-lite"/>
    </source>
</evidence>
<dbReference type="AlphaFoldDB" id="M5RHP4"/>
<evidence type="ECO:0000313" key="2">
    <source>
        <dbReference type="EMBL" id="EMI18813.1"/>
    </source>
</evidence>
<keyword evidence="3" id="KW-1185">Reference proteome</keyword>
<name>M5RHP4_9BACT</name>
<proteinExistence type="predicted"/>
<reference evidence="2 3" key="1">
    <citation type="journal article" date="2013" name="Mar. Genomics">
        <title>Expression of sulfatases in Rhodopirellula baltica and the diversity of sulfatases in the genus Rhodopirellula.</title>
        <authorList>
            <person name="Wegner C.E."/>
            <person name="Richter-Heitmann T."/>
            <person name="Klindworth A."/>
            <person name="Klockow C."/>
            <person name="Richter M."/>
            <person name="Achstetter T."/>
            <person name="Glockner F.O."/>
            <person name="Harder J."/>
        </authorList>
    </citation>
    <scope>NUCLEOTIDE SEQUENCE [LARGE SCALE GENOMIC DNA]</scope>
    <source>
        <strain evidence="2 3">SM1</strain>
    </source>
</reference>
<accession>M5RHP4</accession>